<dbReference type="AlphaFoldDB" id="A0A7J8HI05"/>
<name>A0A7J8HI05_MOLMO</name>
<evidence type="ECO:0000256" key="1">
    <source>
        <dbReference type="SAM" id="MobiDB-lite"/>
    </source>
</evidence>
<evidence type="ECO:0000313" key="3">
    <source>
        <dbReference type="Proteomes" id="UP000550707"/>
    </source>
</evidence>
<comment type="caution">
    <text evidence="2">The sequence shown here is derived from an EMBL/GenBank/DDBJ whole genome shotgun (WGS) entry which is preliminary data.</text>
</comment>
<feature type="region of interest" description="Disordered" evidence="1">
    <location>
        <begin position="82"/>
        <end position="107"/>
    </location>
</feature>
<protein>
    <submittedName>
        <fullName evidence="2">Uncharacterized protein</fullName>
    </submittedName>
</protein>
<feature type="compositionally biased region" description="Low complexity" evidence="1">
    <location>
        <begin position="90"/>
        <end position="101"/>
    </location>
</feature>
<gene>
    <name evidence="2" type="ORF">HJG59_011077</name>
</gene>
<organism evidence="2 3">
    <name type="scientific">Molossus molossus</name>
    <name type="common">Pallas' mastiff bat</name>
    <name type="synonym">Vespertilio molossus</name>
    <dbReference type="NCBI Taxonomy" id="27622"/>
    <lineage>
        <taxon>Eukaryota</taxon>
        <taxon>Metazoa</taxon>
        <taxon>Chordata</taxon>
        <taxon>Craniata</taxon>
        <taxon>Vertebrata</taxon>
        <taxon>Euteleostomi</taxon>
        <taxon>Mammalia</taxon>
        <taxon>Eutheria</taxon>
        <taxon>Laurasiatheria</taxon>
        <taxon>Chiroptera</taxon>
        <taxon>Yangochiroptera</taxon>
        <taxon>Molossidae</taxon>
        <taxon>Molossus</taxon>
    </lineage>
</organism>
<dbReference type="EMBL" id="JACASF010000006">
    <property type="protein sequence ID" value="KAF6471710.1"/>
    <property type="molecule type" value="Genomic_DNA"/>
</dbReference>
<keyword evidence="3" id="KW-1185">Reference proteome</keyword>
<reference evidence="2 3" key="1">
    <citation type="journal article" date="2020" name="Nature">
        <title>Six reference-quality genomes reveal evolution of bat adaptations.</title>
        <authorList>
            <person name="Jebb D."/>
            <person name="Huang Z."/>
            <person name="Pippel M."/>
            <person name="Hughes G.M."/>
            <person name="Lavrichenko K."/>
            <person name="Devanna P."/>
            <person name="Winkler S."/>
            <person name="Jermiin L.S."/>
            <person name="Skirmuntt E.C."/>
            <person name="Katzourakis A."/>
            <person name="Burkitt-Gray L."/>
            <person name="Ray D.A."/>
            <person name="Sullivan K.A.M."/>
            <person name="Roscito J.G."/>
            <person name="Kirilenko B.M."/>
            <person name="Davalos L.M."/>
            <person name="Corthals A.P."/>
            <person name="Power M.L."/>
            <person name="Jones G."/>
            <person name="Ransome R.D."/>
            <person name="Dechmann D.K.N."/>
            <person name="Locatelli A.G."/>
            <person name="Puechmaille S.J."/>
            <person name="Fedrigo O."/>
            <person name="Jarvis E.D."/>
            <person name="Hiller M."/>
            <person name="Vernes S.C."/>
            <person name="Myers E.W."/>
            <person name="Teeling E.C."/>
        </authorList>
    </citation>
    <scope>NUCLEOTIDE SEQUENCE [LARGE SCALE GENOMIC DNA]</scope>
    <source>
        <strain evidence="2">MMolMol1</strain>
        <tissue evidence="2">Muscle</tissue>
    </source>
</reference>
<evidence type="ECO:0000313" key="2">
    <source>
        <dbReference type="EMBL" id="KAF6471710.1"/>
    </source>
</evidence>
<dbReference type="Proteomes" id="UP000550707">
    <property type="component" value="Unassembled WGS sequence"/>
</dbReference>
<sequence length="129" mass="14012">MALVSDRRGANLTLPAKERVPHLPGPLGSPCRLPQSTSQFGWRIAGHTEPHARGALQPRPPLSATLKSVRRSLCPVSTIERWTQDGAKVSPGPHKSSSPGHLASRWSLLSPRKRPALRCAVSCRLTQPH</sequence>
<accession>A0A7J8HI05</accession>
<dbReference type="InParanoid" id="A0A7J8HI05"/>
<proteinExistence type="predicted"/>